<sequence length="366" mass="39824">MKTNRRKFLSTSIGAGVVGVALGAPAIVQAQSQQTFNWKMTSAYPKGAPFYMDGPGSATDLAKRIGEMSNGRLKIQVYGAGELIPAFEGFDAVRSGTVEMNHANSYFWTGKTFAAQYFTAVPFGLNFQGMNGWLYDGGGIDLWNEVYAPFGMVAMPCGNTGVQMTGWFKKKINTVADLKGLKMRIPGLAGKVYAKLGVDVKVLPGGEIFPALERGVIDAAEFVGPFQDRRLGLQKAAKFYYTTGWHEPATTSELLINKAAWEKLPKDLQAVVQNAAAACNVIGEAWCQRNNAEAMEDLVKKQGVTALQLPDSVVAAMRAETKKILDESAAADPMTKKVHDSYFAFKKSYDSWASYSEATYHSKVRG</sequence>
<feature type="signal peptide" evidence="4">
    <location>
        <begin position="1"/>
        <end position="30"/>
    </location>
</feature>
<dbReference type="PANTHER" id="PTHR33376:SF5">
    <property type="entry name" value="EXTRACYTOPLASMIC SOLUTE RECEPTOR PROTEIN"/>
    <property type="match status" value="1"/>
</dbReference>
<dbReference type="PIRSF" id="PIRSF039026">
    <property type="entry name" value="SiaP"/>
    <property type="match status" value="1"/>
</dbReference>
<keyword evidence="3" id="KW-0479">Metal-binding</keyword>
<dbReference type="Pfam" id="PF03480">
    <property type="entry name" value="DctP"/>
    <property type="match status" value="1"/>
</dbReference>
<protein>
    <submittedName>
        <fullName evidence="5">ABC transporter substrate-binding protein</fullName>
    </submittedName>
</protein>
<dbReference type="PROSITE" id="PS51318">
    <property type="entry name" value="TAT"/>
    <property type="match status" value="1"/>
</dbReference>
<proteinExistence type="predicted"/>
<keyword evidence="6" id="KW-1185">Reference proteome</keyword>
<name>A0A6M9Q4B0_9BURK</name>
<feature type="chain" id="PRO_5026915006" evidence="4">
    <location>
        <begin position="31"/>
        <end position="366"/>
    </location>
</feature>
<dbReference type="Gene3D" id="3.40.190.170">
    <property type="entry name" value="Bacterial extracellular solute-binding protein, family 7"/>
    <property type="match status" value="1"/>
</dbReference>
<evidence type="ECO:0000313" key="6">
    <source>
        <dbReference type="Proteomes" id="UP000500806"/>
    </source>
</evidence>
<dbReference type="CDD" id="cd13604">
    <property type="entry name" value="PBP2_TRAP_ketoacid_lactate_like"/>
    <property type="match status" value="1"/>
</dbReference>
<feature type="binding site" evidence="3">
    <location>
        <position position="222"/>
    </location>
    <ligand>
        <name>Na(+)</name>
        <dbReference type="ChEBI" id="CHEBI:29101"/>
    </ligand>
</feature>
<feature type="binding site" evidence="2">
    <location>
        <position position="184"/>
    </location>
    <ligand>
        <name>substrate</name>
    </ligand>
</feature>
<evidence type="ECO:0000313" key="5">
    <source>
        <dbReference type="EMBL" id="QKM63333.1"/>
    </source>
</evidence>
<dbReference type="KEGG" id="pani:DCO16_09960"/>
<dbReference type="PANTHER" id="PTHR33376">
    <property type="match status" value="1"/>
</dbReference>
<dbReference type="InterPro" id="IPR018389">
    <property type="entry name" value="DctP_fam"/>
</dbReference>
<accession>A0A6M9Q4B0</accession>
<dbReference type="InterPro" id="IPR026289">
    <property type="entry name" value="SBP_TakP-like"/>
</dbReference>
<dbReference type="NCBIfam" id="NF037995">
    <property type="entry name" value="TRAP_S1"/>
    <property type="match status" value="1"/>
</dbReference>
<evidence type="ECO:0000256" key="1">
    <source>
        <dbReference type="ARBA" id="ARBA00022729"/>
    </source>
</evidence>
<dbReference type="AlphaFoldDB" id="A0A6M9Q4B0"/>
<keyword evidence="1 4" id="KW-0732">Signal</keyword>
<feature type="binding site" evidence="3">
    <location>
        <position position="247"/>
    </location>
    <ligand>
        <name>substrate</name>
    </ligand>
</feature>
<dbReference type="GO" id="GO:0031317">
    <property type="term" value="C:tripartite ATP-independent periplasmic transporter complex"/>
    <property type="evidence" value="ECO:0007669"/>
    <property type="project" value="InterPro"/>
</dbReference>
<evidence type="ECO:0000256" key="3">
    <source>
        <dbReference type="PIRSR" id="PIRSR039026-2"/>
    </source>
</evidence>
<dbReference type="GO" id="GO:0046872">
    <property type="term" value="F:metal ion binding"/>
    <property type="evidence" value="ECO:0007669"/>
    <property type="project" value="UniProtKB-KW"/>
</dbReference>
<dbReference type="InterPro" id="IPR006311">
    <property type="entry name" value="TAT_signal"/>
</dbReference>
<feature type="binding site" evidence="3">
    <location>
        <position position="221"/>
    </location>
    <ligand>
        <name>substrate</name>
    </ligand>
</feature>
<dbReference type="EMBL" id="CP028941">
    <property type="protein sequence ID" value="QKM63333.1"/>
    <property type="molecule type" value="Genomic_DNA"/>
</dbReference>
<dbReference type="InterPro" id="IPR038404">
    <property type="entry name" value="TRAP_DctP_sf"/>
</dbReference>
<dbReference type="Proteomes" id="UP000500806">
    <property type="component" value="Chromosome"/>
</dbReference>
<dbReference type="Gene3D" id="3.40.190.10">
    <property type="entry name" value="Periplasmic binding protein-like II"/>
    <property type="match status" value="1"/>
</dbReference>
<organism evidence="5 6">
    <name type="scientific">Polynucleobacter antarcticus</name>
    <dbReference type="NCBI Taxonomy" id="1743162"/>
    <lineage>
        <taxon>Bacteria</taxon>
        <taxon>Pseudomonadati</taxon>
        <taxon>Pseudomonadota</taxon>
        <taxon>Betaproteobacteria</taxon>
        <taxon>Burkholderiales</taxon>
        <taxon>Burkholderiaceae</taxon>
        <taxon>Polynucleobacter</taxon>
    </lineage>
</organism>
<evidence type="ECO:0000256" key="2">
    <source>
        <dbReference type="PIRSR" id="PIRSR039026-1"/>
    </source>
</evidence>
<reference evidence="5 6" key="1">
    <citation type="submission" date="2018-04" db="EMBL/GenBank/DDBJ databases">
        <title>Polynucleobacter sp. LimPoW16 genome.</title>
        <authorList>
            <person name="Hahn M.W."/>
        </authorList>
    </citation>
    <scope>NUCLEOTIDE SEQUENCE [LARGE SCALE GENOMIC DNA]</scope>
    <source>
        <strain evidence="5 6">LimPoW16</strain>
    </source>
</reference>
<feature type="binding site" evidence="2">
    <location>
        <position position="163"/>
    </location>
    <ligand>
        <name>substrate</name>
    </ligand>
</feature>
<dbReference type="GO" id="GO:0055085">
    <property type="term" value="P:transmembrane transport"/>
    <property type="evidence" value="ECO:0007669"/>
    <property type="project" value="InterPro"/>
</dbReference>
<dbReference type="RefSeq" id="WP_173943501.1">
    <property type="nucleotide sequence ID" value="NZ_CBCSCD010000002.1"/>
</dbReference>
<evidence type="ECO:0000256" key="4">
    <source>
        <dbReference type="SAM" id="SignalP"/>
    </source>
</evidence>
<gene>
    <name evidence="5" type="ORF">DCO16_09960</name>
</gene>
<dbReference type="SUPFAM" id="SSF53850">
    <property type="entry name" value="Periplasmic binding protein-like II"/>
    <property type="match status" value="1"/>
</dbReference>